<accession>A0A212DAK7</accession>
<dbReference type="EMBL" id="MKHE01000005">
    <property type="protein sequence ID" value="OWK15242.1"/>
    <property type="molecule type" value="Genomic_DNA"/>
</dbReference>
<evidence type="ECO:0000256" key="2">
    <source>
        <dbReference type="SAM" id="SignalP"/>
    </source>
</evidence>
<evidence type="ECO:0000313" key="3">
    <source>
        <dbReference type="EMBL" id="OWK15242.1"/>
    </source>
</evidence>
<feature type="signal peptide" evidence="2">
    <location>
        <begin position="1"/>
        <end position="29"/>
    </location>
</feature>
<sequence length="122" mass="12911">MAGAPQPKTRILWAQGLVLGLMPTARALAQLQDGGQVDPRDAGELPGVSEGVGKVAQQGPRQPVAVEGQCGQPGQRAERRQQLQNHVIREAREAQLHAIHLLPAALQVAGHPFQVTGGQRDA</sequence>
<feature type="region of interest" description="Disordered" evidence="1">
    <location>
        <begin position="32"/>
        <end position="79"/>
    </location>
</feature>
<feature type="chain" id="PRO_5012600587" evidence="2">
    <location>
        <begin position="30"/>
        <end position="122"/>
    </location>
</feature>
<evidence type="ECO:0000256" key="1">
    <source>
        <dbReference type="SAM" id="MobiDB-lite"/>
    </source>
</evidence>
<reference evidence="3 4" key="1">
    <citation type="journal article" date="2018" name="Mol. Genet. Genomics">
        <title>The red deer Cervus elaphus genome CerEla1.0: sequencing, annotating, genes, and chromosomes.</title>
        <authorList>
            <person name="Bana N.A."/>
            <person name="Nyiri A."/>
            <person name="Nagy J."/>
            <person name="Frank K."/>
            <person name="Nagy T."/>
            <person name="Steger V."/>
            <person name="Schiller M."/>
            <person name="Lakatos P."/>
            <person name="Sugar L."/>
            <person name="Horn P."/>
            <person name="Barta E."/>
            <person name="Orosz L."/>
        </authorList>
    </citation>
    <scope>NUCLEOTIDE SEQUENCE [LARGE SCALE GENOMIC DNA]</scope>
    <source>
        <strain evidence="3">Hungarian</strain>
    </source>
</reference>
<dbReference type="AlphaFoldDB" id="A0A212DAK7"/>
<protein>
    <submittedName>
        <fullName evidence="3">Uncharacterized protein</fullName>
    </submittedName>
</protein>
<evidence type="ECO:0000313" key="4">
    <source>
        <dbReference type="Proteomes" id="UP000242450"/>
    </source>
</evidence>
<name>A0A212DAK7_CEREH</name>
<keyword evidence="4" id="KW-1185">Reference proteome</keyword>
<gene>
    <name evidence="3" type="ORF">Celaphus_00001061</name>
</gene>
<keyword evidence="2" id="KW-0732">Signal</keyword>
<comment type="caution">
    <text evidence="3">The sequence shown here is derived from an EMBL/GenBank/DDBJ whole genome shotgun (WGS) entry which is preliminary data.</text>
</comment>
<organism evidence="3 4">
    <name type="scientific">Cervus elaphus hippelaphus</name>
    <name type="common">European red deer</name>
    <dbReference type="NCBI Taxonomy" id="46360"/>
    <lineage>
        <taxon>Eukaryota</taxon>
        <taxon>Metazoa</taxon>
        <taxon>Chordata</taxon>
        <taxon>Craniata</taxon>
        <taxon>Vertebrata</taxon>
        <taxon>Euteleostomi</taxon>
        <taxon>Mammalia</taxon>
        <taxon>Eutheria</taxon>
        <taxon>Laurasiatheria</taxon>
        <taxon>Artiodactyla</taxon>
        <taxon>Ruminantia</taxon>
        <taxon>Pecora</taxon>
        <taxon>Cervidae</taxon>
        <taxon>Cervinae</taxon>
        <taxon>Cervus</taxon>
    </lineage>
</organism>
<proteinExistence type="predicted"/>
<dbReference type="Proteomes" id="UP000242450">
    <property type="component" value="Chromosome 5"/>
</dbReference>